<evidence type="ECO:0000256" key="4">
    <source>
        <dbReference type="ARBA" id="ARBA00022989"/>
    </source>
</evidence>
<evidence type="ECO:0000256" key="5">
    <source>
        <dbReference type="ARBA" id="ARBA00023136"/>
    </source>
</evidence>
<comment type="subcellular location">
    <subcellularLocation>
        <location evidence="1">Cell membrane</location>
        <topology evidence="1">Multi-pass membrane protein</topology>
    </subcellularLocation>
</comment>
<feature type="domain" description="Major facilitator superfamily (MFS) profile" evidence="7">
    <location>
        <begin position="50"/>
        <end position="434"/>
    </location>
</feature>
<dbReference type="InterPro" id="IPR036259">
    <property type="entry name" value="MFS_trans_sf"/>
</dbReference>
<evidence type="ECO:0000313" key="8">
    <source>
        <dbReference type="EMBL" id="PSR24255.1"/>
    </source>
</evidence>
<dbReference type="InterPro" id="IPR020846">
    <property type="entry name" value="MFS_dom"/>
</dbReference>
<name>A0A2T2WPU7_9FIRM</name>
<dbReference type="GO" id="GO:0046943">
    <property type="term" value="F:carboxylic acid transmembrane transporter activity"/>
    <property type="evidence" value="ECO:0007669"/>
    <property type="project" value="TreeGrafter"/>
</dbReference>
<feature type="transmembrane region" description="Helical" evidence="6">
    <location>
        <begin position="85"/>
        <end position="108"/>
    </location>
</feature>
<feature type="transmembrane region" description="Helical" evidence="6">
    <location>
        <begin position="51"/>
        <end position="73"/>
    </location>
</feature>
<protein>
    <recommendedName>
        <fullName evidence="7">Major facilitator superfamily (MFS) profile domain-containing protein</fullName>
    </recommendedName>
</protein>
<evidence type="ECO:0000256" key="6">
    <source>
        <dbReference type="SAM" id="Phobius"/>
    </source>
</evidence>
<feature type="transmembrane region" description="Helical" evidence="6">
    <location>
        <begin position="179"/>
        <end position="200"/>
    </location>
</feature>
<evidence type="ECO:0000256" key="2">
    <source>
        <dbReference type="ARBA" id="ARBA00022448"/>
    </source>
</evidence>
<keyword evidence="2" id="KW-0813">Transport</keyword>
<feature type="transmembrane region" description="Helical" evidence="6">
    <location>
        <begin position="381"/>
        <end position="403"/>
    </location>
</feature>
<organism evidence="8 9">
    <name type="scientific">Sulfobacillus benefaciens</name>
    <dbReference type="NCBI Taxonomy" id="453960"/>
    <lineage>
        <taxon>Bacteria</taxon>
        <taxon>Bacillati</taxon>
        <taxon>Bacillota</taxon>
        <taxon>Clostridia</taxon>
        <taxon>Eubacteriales</taxon>
        <taxon>Clostridiales Family XVII. Incertae Sedis</taxon>
        <taxon>Sulfobacillus</taxon>
    </lineage>
</organism>
<keyword evidence="4 6" id="KW-1133">Transmembrane helix</keyword>
<dbReference type="PANTHER" id="PTHR23508">
    <property type="entry name" value="CARBOXYLIC ACID TRANSPORTER PROTEIN HOMOLOG"/>
    <property type="match status" value="1"/>
</dbReference>
<dbReference type="Proteomes" id="UP000242699">
    <property type="component" value="Unassembled WGS sequence"/>
</dbReference>
<dbReference type="GO" id="GO:0005886">
    <property type="term" value="C:plasma membrane"/>
    <property type="evidence" value="ECO:0007669"/>
    <property type="project" value="UniProtKB-SubCell"/>
</dbReference>
<feature type="transmembrane region" description="Helical" evidence="6">
    <location>
        <begin position="207"/>
        <end position="225"/>
    </location>
</feature>
<dbReference type="PROSITE" id="PS50850">
    <property type="entry name" value="MFS"/>
    <property type="match status" value="1"/>
</dbReference>
<feature type="transmembrane region" description="Helical" evidence="6">
    <location>
        <begin position="295"/>
        <end position="316"/>
    </location>
</feature>
<dbReference type="EMBL" id="PXYT01000084">
    <property type="protein sequence ID" value="PSR24255.1"/>
    <property type="molecule type" value="Genomic_DNA"/>
</dbReference>
<dbReference type="AlphaFoldDB" id="A0A2T2WPU7"/>
<feature type="transmembrane region" description="Helical" evidence="6">
    <location>
        <begin position="259"/>
        <end position="283"/>
    </location>
</feature>
<evidence type="ECO:0000256" key="3">
    <source>
        <dbReference type="ARBA" id="ARBA00022692"/>
    </source>
</evidence>
<reference evidence="8 9" key="1">
    <citation type="journal article" date="2014" name="BMC Genomics">
        <title>Comparison of environmental and isolate Sulfobacillus genomes reveals diverse carbon, sulfur, nitrogen, and hydrogen metabolisms.</title>
        <authorList>
            <person name="Justice N.B."/>
            <person name="Norman A."/>
            <person name="Brown C.T."/>
            <person name="Singh A."/>
            <person name="Thomas B.C."/>
            <person name="Banfield J.F."/>
        </authorList>
    </citation>
    <scope>NUCLEOTIDE SEQUENCE [LARGE SCALE GENOMIC DNA]</scope>
    <source>
        <strain evidence="8">AMDSBA1</strain>
    </source>
</reference>
<dbReference type="PANTHER" id="PTHR23508:SF10">
    <property type="entry name" value="CARBOXYLIC ACID TRANSPORTER PROTEIN HOMOLOG"/>
    <property type="match status" value="1"/>
</dbReference>
<keyword evidence="5 6" id="KW-0472">Membrane</keyword>
<dbReference type="InterPro" id="IPR011701">
    <property type="entry name" value="MFS"/>
</dbReference>
<comment type="caution">
    <text evidence="8">The sequence shown here is derived from an EMBL/GenBank/DDBJ whole genome shotgun (WGS) entry which is preliminary data.</text>
</comment>
<dbReference type="Gene3D" id="1.20.1250.20">
    <property type="entry name" value="MFS general substrate transporter like domains"/>
    <property type="match status" value="1"/>
</dbReference>
<accession>A0A2T2WPU7</accession>
<evidence type="ECO:0000259" key="7">
    <source>
        <dbReference type="PROSITE" id="PS50850"/>
    </source>
</evidence>
<evidence type="ECO:0000313" key="9">
    <source>
        <dbReference type="Proteomes" id="UP000242699"/>
    </source>
</evidence>
<dbReference type="Pfam" id="PF07690">
    <property type="entry name" value="MFS_1"/>
    <property type="match status" value="1"/>
</dbReference>
<feature type="transmembrane region" description="Helical" evidence="6">
    <location>
        <begin position="120"/>
        <end position="147"/>
    </location>
</feature>
<proteinExistence type="predicted"/>
<feature type="transmembrane region" description="Helical" evidence="6">
    <location>
        <begin position="328"/>
        <end position="360"/>
    </location>
</feature>
<keyword evidence="3 6" id="KW-0812">Transmembrane</keyword>
<feature type="transmembrane region" description="Helical" evidence="6">
    <location>
        <begin position="409"/>
        <end position="427"/>
    </location>
</feature>
<evidence type="ECO:0000256" key="1">
    <source>
        <dbReference type="ARBA" id="ARBA00004651"/>
    </source>
</evidence>
<sequence>MEQRYFGECFPAASHPLLTANLGHSPCSGGSLMNSHAEVNVPIFRLSLPQIIIIFLGFLIAATALFSLTFVLAPLSHSLRLSLSQASLVVTMSWVGGGLGGLGFGWLADRWGRRRGLLMALGLVAVSAILGSQASNGAILAIAWFLVGSGVNGENGASYALIAEGIAKRRRGVTGSTMAGLYFAGALVGVVMTGIVLVHFPSAWRDVLMLAGILVAIIWVFMWWVPESEVWQAKRKSGPRVRPEPASAMFRPPLLRVTIGGTALAIGGLLYLVPFLSLISSYLESVQRWSVTRTTTLLIVGFALGFCGYVLDGLVADRWGRVKGAWSFIAAAFVAGVAFWMGAPTILTVPAIFFTSGFFAHFGVWMSESYPPALKARGNNLTFMAGRVVGGGLGPVLATSLPWQLKTNLSVVLVGAAIISSGAVYVLKDVGKIRQTSRAAEL</sequence>
<gene>
    <name evidence="8" type="ORF">C7B43_19495</name>
</gene>
<dbReference type="SUPFAM" id="SSF103473">
    <property type="entry name" value="MFS general substrate transporter"/>
    <property type="match status" value="1"/>
</dbReference>